<dbReference type="PROSITE" id="PS51959">
    <property type="entry name" value="ENDOU"/>
    <property type="match status" value="1"/>
</dbReference>
<dbReference type="Pfam" id="PF09412">
    <property type="entry name" value="XendoU"/>
    <property type="match status" value="1"/>
</dbReference>
<comment type="cofactor">
    <cofactor evidence="1 11">
        <name>Mn(2+)</name>
        <dbReference type="ChEBI" id="CHEBI:29035"/>
    </cofactor>
</comment>
<feature type="compositionally biased region" description="Polar residues" evidence="12">
    <location>
        <begin position="41"/>
        <end position="66"/>
    </location>
</feature>
<evidence type="ECO:0000259" key="13">
    <source>
        <dbReference type="PROSITE" id="PS51959"/>
    </source>
</evidence>
<feature type="compositionally biased region" description="Pro residues" evidence="12">
    <location>
        <begin position="144"/>
        <end position="155"/>
    </location>
</feature>
<evidence type="ECO:0000256" key="11">
    <source>
        <dbReference type="RuleBase" id="RU367085"/>
    </source>
</evidence>
<dbReference type="PANTHER" id="PTHR12439:SF42">
    <property type="entry name" value="ENDORIBONUCLEASE-RELATED"/>
    <property type="match status" value="1"/>
</dbReference>
<organism evidence="14 15">
    <name type="scientific">Agrilus planipennis</name>
    <name type="common">Emerald ash borer</name>
    <name type="synonym">Agrilus marcopoli</name>
    <dbReference type="NCBI Taxonomy" id="224129"/>
    <lineage>
        <taxon>Eukaryota</taxon>
        <taxon>Metazoa</taxon>
        <taxon>Ecdysozoa</taxon>
        <taxon>Arthropoda</taxon>
        <taxon>Hexapoda</taxon>
        <taxon>Insecta</taxon>
        <taxon>Pterygota</taxon>
        <taxon>Neoptera</taxon>
        <taxon>Endopterygota</taxon>
        <taxon>Coleoptera</taxon>
        <taxon>Polyphaga</taxon>
        <taxon>Elateriformia</taxon>
        <taxon>Buprestoidea</taxon>
        <taxon>Buprestidae</taxon>
        <taxon>Agrilinae</taxon>
        <taxon>Agrilus</taxon>
    </lineage>
</organism>
<keyword evidence="14" id="KW-1185">Reference proteome</keyword>
<dbReference type="GO" id="GO:0046872">
    <property type="term" value="F:metal ion binding"/>
    <property type="evidence" value="ECO:0007669"/>
    <property type="project" value="UniProtKB-UniRule"/>
</dbReference>
<evidence type="ECO:0000256" key="10">
    <source>
        <dbReference type="ARBA" id="ARBA00023239"/>
    </source>
</evidence>
<comment type="similarity">
    <text evidence="2 11">Belongs to the ENDOU family.</text>
</comment>
<dbReference type="PANTHER" id="PTHR12439">
    <property type="entry name" value="PLACENTAL PROTEIN 11-RELATED"/>
    <property type="match status" value="1"/>
</dbReference>
<dbReference type="GeneID" id="108738248"/>
<keyword evidence="5 11" id="KW-0479">Metal-binding</keyword>
<evidence type="ECO:0000256" key="3">
    <source>
        <dbReference type="ARBA" id="ARBA00011245"/>
    </source>
</evidence>
<feature type="domain" description="EndoU" evidence="13">
    <location>
        <begin position="262"/>
        <end position="525"/>
    </location>
</feature>
<dbReference type="GO" id="GO:0004521">
    <property type="term" value="F:RNA endonuclease activity"/>
    <property type="evidence" value="ECO:0007669"/>
    <property type="project" value="UniProtKB-UniRule"/>
</dbReference>
<feature type="compositionally biased region" description="Polar residues" evidence="12">
    <location>
        <begin position="16"/>
        <end position="34"/>
    </location>
</feature>
<feature type="region of interest" description="Disordered" evidence="12">
    <location>
        <begin position="1"/>
        <end position="266"/>
    </location>
</feature>
<evidence type="ECO:0000256" key="4">
    <source>
        <dbReference type="ARBA" id="ARBA00022722"/>
    </source>
</evidence>
<gene>
    <name evidence="15" type="primary">LOC108738248</name>
</gene>
<dbReference type="InParanoid" id="A0A7F5RBR7"/>
<keyword evidence="7 11" id="KW-0378">Hydrolase</keyword>
<feature type="compositionally biased region" description="Low complexity" evidence="12">
    <location>
        <begin position="67"/>
        <end position="84"/>
    </location>
</feature>
<feature type="compositionally biased region" description="Polar residues" evidence="12">
    <location>
        <begin position="172"/>
        <end position="210"/>
    </location>
</feature>
<reference evidence="15" key="1">
    <citation type="submission" date="2025-08" db="UniProtKB">
        <authorList>
            <consortium name="RefSeq"/>
        </authorList>
    </citation>
    <scope>IDENTIFICATION</scope>
    <source>
        <tissue evidence="15">Entire body</tissue>
    </source>
</reference>
<evidence type="ECO:0000256" key="9">
    <source>
        <dbReference type="ARBA" id="ARBA00023211"/>
    </source>
</evidence>
<dbReference type="AlphaFoldDB" id="A0A7F5RBR7"/>
<protein>
    <submittedName>
        <fullName evidence="15">Poly(U)-specific endoribonuclease homolog</fullName>
    </submittedName>
</protein>
<dbReference type="KEGG" id="apln:108738248"/>
<name>A0A7F5RBR7_AGRPL</name>
<evidence type="ECO:0000256" key="12">
    <source>
        <dbReference type="SAM" id="MobiDB-lite"/>
    </source>
</evidence>
<evidence type="ECO:0000256" key="2">
    <source>
        <dbReference type="ARBA" id="ARBA00010168"/>
    </source>
</evidence>
<dbReference type="Proteomes" id="UP000192223">
    <property type="component" value="Unplaced"/>
</dbReference>
<keyword evidence="4 11" id="KW-0540">Nuclease</keyword>
<keyword evidence="6 11" id="KW-0255">Endonuclease</keyword>
<keyword evidence="8 11" id="KW-0694">RNA-binding</keyword>
<comment type="subunit">
    <text evidence="3 11">Monomer.</text>
</comment>
<evidence type="ECO:0000256" key="1">
    <source>
        <dbReference type="ARBA" id="ARBA00001936"/>
    </source>
</evidence>
<dbReference type="GO" id="GO:0016787">
    <property type="term" value="F:hydrolase activity"/>
    <property type="evidence" value="ECO:0007669"/>
    <property type="project" value="UniProtKB-KW"/>
</dbReference>
<accession>A0A7F5RBR7</accession>
<proteinExistence type="inferred from homology"/>
<dbReference type="OrthoDB" id="430326at2759"/>
<dbReference type="RefSeq" id="XP_025833418.1">
    <property type="nucleotide sequence ID" value="XM_025977633.1"/>
</dbReference>
<keyword evidence="10" id="KW-0456">Lyase</keyword>
<evidence type="ECO:0000256" key="8">
    <source>
        <dbReference type="ARBA" id="ARBA00022884"/>
    </source>
</evidence>
<dbReference type="GO" id="GO:0003723">
    <property type="term" value="F:RNA binding"/>
    <property type="evidence" value="ECO:0007669"/>
    <property type="project" value="UniProtKB-UniRule"/>
</dbReference>
<dbReference type="GO" id="GO:0016829">
    <property type="term" value="F:lyase activity"/>
    <property type="evidence" value="ECO:0007669"/>
    <property type="project" value="UniProtKB-KW"/>
</dbReference>
<sequence>MNNSSTEELNRKSPIGGSSYSETRSTSPNTSLSNLEWPELGQSSRRNSHISTSTQNSLTNRQNTPISSPWDSPRSTSSTKSSPLHPKPNKPSFASVAFINNERGDGQVAPPQSGSISPTSNHNTNNNNPSPQSSTRSPTNNSPPLHPTNNRPPSPQSSVQSPTNNNPPSPQLGTASPTNNRSPSPQSPINNRPSSHGSTTSHVSNIRNNKPSSQSSPQSWPRPPANPQSHLKPISASGNKKPETVDINEDDVTNRQQTNPTEDQELREFSENLLRKEINSAMNTITVNYQGQTTSRSLKDEAPLPLIAVTNGTFKIATIELLRPLYDNYILETAQNEHVTPMEREEENKLLDAVVNTQVMRFTRNFLIDKGKIGKDPKEFRDYLKQIWFTMYSRGKGKIGSSGFEHVFLTEIRDSQISGLHNWLYFYEEESRGNADYLGYMRKIEFGNKGSILKFHFKFRNIDKPVGSMFIGTSPEFEMALYTTCFALRANRICPLQLDGKRFIIRTYSMRYRGKENIGSAFPEI</sequence>
<dbReference type="InterPro" id="IPR018998">
    <property type="entry name" value="EndoU_C"/>
</dbReference>
<evidence type="ECO:0000256" key="6">
    <source>
        <dbReference type="ARBA" id="ARBA00022759"/>
    </source>
</evidence>
<evidence type="ECO:0000256" key="5">
    <source>
        <dbReference type="ARBA" id="ARBA00022723"/>
    </source>
</evidence>
<evidence type="ECO:0000313" key="14">
    <source>
        <dbReference type="Proteomes" id="UP000192223"/>
    </source>
</evidence>
<dbReference type="SUPFAM" id="SSF142877">
    <property type="entry name" value="EndoU-like"/>
    <property type="match status" value="1"/>
</dbReference>
<dbReference type="InterPro" id="IPR039787">
    <property type="entry name" value="ENDOU"/>
</dbReference>
<dbReference type="CDD" id="cd21159">
    <property type="entry name" value="XendoU"/>
    <property type="match status" value="1"/>
</dbReference>
<feature type="compositionally biased region" description="Low complexity" evidence="12">
    <location>
        <begin position="115"/>
        <end position="143"/>
    </location>
</feature>
<evidence type="ECO:0000313" key="15">
    <source>
        <dbReference type="RefSeq" id="XP_025833418.1"/>
    </source>
</evidence>
<dbReference type="InterPro" id="IPR037227">
    <property type="entry name" value="EndoU-like"/>
</dbReference>
<evidence type="ECO:0000256" key="7">
    <source>
        <dbReference type="ARBA" id="ARBA00022801"/>
    </source>
</evidence>
<keyword evidence="9 11" id="KW-0464">Manganese</keyword>